<dbReference type="Proteomes" id="UP001175271">
    <property type="component" value="Unassembled WGS sequence"/>
</dbReference>
<proteinExistence type="predicted"/>
<comment type="caution">
    <text evidence="2">The sequence shown here is derived from an EMBL/GenBank/DDBJ whole genome shotgun (WGS) entry which is preliminary data.</text>
</comment>
<accession>A0AA39LMU9</accession>
<dbReference type="EMBL" id="JAUCMV010000004">
    <property type="protein sequence ID" value="KAK0402829.1"/>
    <property type="molecule type" value="Genomic_DNA"/>
</dbReference>
<feature type="compositionally biased region" description="Basic residues" evidence="1">
    <location>
        <begin position="140"/>
        <end position="149"/>
    </location>
</feature>
<reference evidence="2" key="1">
    <citation type="submission" date="2023-06" db="EMBL/GenBank/DDBJ databases">
        <title>Genomic analysis of the entomopathogenic nematode Steinernema hermaphroditum.</title>
        <authorList>
            <person name="Schwarz E.M."/>
            <person name="Heppert J.K."/>
            <person name="Baniya A."/>
            <person name="Schwartz H.T."/>
            <person name="Tan C.-H."/>
            <person name="Antoshechkin I."/>
            <person name="Sternberg P.W."/>
            <person name="Goodrich-Blair H."/>
            <person name="Dillman A.R."/>
        </authorList>
    </citation>
    <scope>NUCLEOTIDE SEQUENCE</scope>
    <source>
        <strain evidence="2">PS9179</strain>
        <tissue evidence="2">Whole animal</tissue>
    </source>
</reference>
<dbReference type="PANTHER" id="PTHR31430">
    <property type="entry name" value="PROTEIN CBG22332-RELATED"/>
    <property type="match status" value="1"/>
</dbReference>
<gene>
    <name evidence="2" type="ORF">QR680_016560</name>
</gene>
<protein>
    <submittedName>
        <fullName evidence="2">Uncharacterized protein</fullName>
    </submittedName>
</protein>
<evidence type="ECO:0000313" key="2">
    <source>
        <dbReference type="EMBL" id="KAK0402829.1"/>
    </source>
</evidence>
<keyword evidence="3" id="KW-1185">Reference proteome</keyword>
<sequence>MSSVASEVSSTNSDGRSHVCFLPRFTAKESYRPRLEESRILASYDDVTMKMTFEYEVTWSDEVAKLAAGAVRPGAETLTSRASGQEKVKKTRSDTSSSGDSCASKDRCDAKCRCEGSVLSCCTTSPCCQKSWQVDSEKPSKRKDKRKQQNKTPEVSEQSFEEGVDALRKCDGPCGKPRSVKNLWLMGCEHAICALCLSNAPMIEGDDQKLRCCNRECFAAELVARMPDGKQRRHLQKKLIQKESVDSITNIYRPLHGRRRLSAVQYASEALPSEKSTCSISEKSEPTSSLQGSARFYSELISLSVVIVSRGQCHARTYRRLHREIADTKLFYDLLEWIVLTGDLPAPIDQAAIFLSKSPQFRPEDLTLVNVEKALSKQLWQFHNVTEGTFFIAIDYTGSFHQRSR</sequence>
<name>A0AA39LMU9_9BILA</name>
<dbReference type="AlphaFoldDB" id="A0AA39LMU9"/>
<feature type="region of interest" description="Disordered" evidence="1">
    <location>
        <begin position="77"/>
        <end position="107"/>
    </location>
</feature>
<evidence type="ECO:0000313" key="3">
    <source>
        <dbReference type="Proteomes" id="UP001175271"/>
    </source>
</evidence>
<evidence type="ECO:0000256" key="1">
    <source>
        <dbReference type="SAM" id="MobiDB-lite"/>
    </source>
</evidence>
<organism evidence="2 3">
    <name type="scientific">Steinernema hermaphroditum</name>
    <dbReference type="NCBI Taxonomy" id="289476"/>
    <lineage>
        <taxon>Eukaryota</taxon>
        <taxon>Metazoa</taxon>
        <taxon>Ecdysozoa</taxon>
        <taxon>Nematoda</taxon>
        <taxon>Chromadorea</taxon>
        <taxon>Rhabditida</taxon>
        <taxon>Tylenchina</taxon>
        <taxon>Panagrolaimomorpha</taxon>
        <taxon>Strongyloidoidea</taxon>
        <taxon>Steinernematidae</taxon>
        <taxon>Steinernema</taxon>
    </lineage>
</organism>
<feature type="compositionally biased region" description="Basic and acidic residues" evidence="1">
    <location>
        <begin position="84"/>
        <end position="93"/>
    </location>
</feature>
<feature type="region of interest" description="Disordered" evidence="1">
    <location>
        <begin position="138"/>
        <end position="160"/>
    </location>
</feature>